<keyword evidence="3 9" id="KW-0812">Transmembrane</keyword>
<keyword evidence="2" id="KW-1003">Cell membrane</keyword>
<dbReference type="InterPro" id="IPR012160">
    <property type="entry name" value="LtaS-like"/>
</dbReference>
<dbReference type="Pfam" id="PF00884">
    <property type="entry name" value="Sulfatase"/>
    <property type="match status" value="1"/>
</dbReference>
<evidence type="ECO:0000256" key="4">
    <source>
        <dbReference type="ARBA" id="ARBA00022989"/>
    </source>
</evidence>
<feature type="transmembrane region" description="Helical" evidence="9">
    <location>
        <begin position="93"/>
        <end position="110"/>
    </location>
</feature>
<dbReference type="GO" id="GO:0016740">
    <property type="term" value="F:transferase activity"/>
    <property type="evidence" value="ECO:0007669"/>
    <property type="project" value="UniProtKB-KW"/>
</dbReference>
<dbReference type="EMBL" id="VYQF01000001">
    <property type="protein sequence ID" value="KAA9040711.1"/>
    <property type="molecule type" value="Genomic_DNA"/>
</dbReference>
<feature type="binding site" evidence="8">
    <location>
        <position position="293"/>
    </location>
    <ligand>
        <name>Mn(2+)</name>
        <dbReference type="ChEBI" id="CHEBI:29035"/>
    </ligand>
</feature>
<evidence type="ECO:0000256" key="3">
    <source>
        <dbReference type="ARBA" id="ARBA00022692"/>
    </source>
</evidence>
<evidence type="ECO:0000256" key="6">
    <source>
        <dbReference type="PIRSR" id="PIRSR005091-1"/>
    </source>
</evidence>
<dbReference type="InterPro" id="IPR000917">
    <property type="entry name" value="Sulfatase_N"/>
</dbReference>
<evidence type="ECO:0000256" key="2">
    <source>
        <dbReference type="ARBA" id="ARBA00022475"/>
    </source>
</evidence>
<dbReference type="InterPro" id="IPR017850">
    <property type="entry name" value="Alkaline_phosphatase_core_sf"/>
</dbReference>
<keyword evidence="7" id="KW-0464">Manganese</keyword>
<dbReference type="RefSeq" id="WP_150412770.1">
    <property type="nucleotide sequence ID" value="NZ_VYQF01000001.1"/>
</dbReference>
<feature type="binding site" evidence="8">
    <location>
        <position position="512"/>
    </location>
    <ligand>
        <name>Mn(2+)</name>
        <dbReference type="ChEBI" id="CHEBI:29035"/>
    </ligand>
</feature>
<proteinExistence type="predicted"/>
<feature type="transmembrane region" description="Helical" evidence="9">
    <location>
        <begin position="146"/>
        <end position="164"/>
    </location>
</feature>
<feature type="domain" description="Sulfatase N-terminal" evidence="10">
    <location>
        <begin position="285"/>
        <end position="568"/>
    </location>
</feature>
<keyword evidence="12" id="KW-1185">Reference proteome</keyword>
<evidence type="ECO:0000313" key="12">
    <source>
        <dbReference type="Proteomes" id="UP000326903"/>
    </source>
</evidence>
<evidence type="ECO:0000256" key="5">
    <source>
        <dbReference type="ARBA" id="ARBA00023136"/>
    </source>
</evidence>
<dbReference type="InterPro" id="IPR050448">
    <property type="entry name" value="OpgB/LTA_synthase_biosynth"/>
</dbReference>
<dbReference type="GO" id="GO:0005886">
    <property type="term" value="C:plasma membrane"/>
    <property type="evidence" value="ECO:0007669"/>
    <property type="project" value="UniProtKB-SubCell"/>
</dbReference>
<feature type="transmembrane region" description="Helical" evidence="9">
    <location>
        <begin position="185"/>
        <end position="204"/>
    </location>
</feature>
<dbReference type="Gene3D" id="3.40.720.10">
    <property type="entry name" value="Alkaline Phosphatase, subunit A"/>
    <property type="match status" value="1"/>
</dbReference>
<evidence type="ECO:0000313" key="11">
    <source>
        <dbReference type="EMBL" id="KAA9040711.1"/>
    </source>
</evidence>
<feature type="transmembrane region" description="Helical" evidence="9">
    <location>
        <begin position="64"/>
        <end position="81"/>
    </location>
</feature>
<evidence type="ECO:0000256" key="1">
    <source>
        <dbReference type="ARBA" id="ARBA00004651"/>
    </source>
</evidence>
<gene>
    <name evidence="11" type="ORF">FW778_01330</name>
</gene>
<evidence type="ECO:0000256" key="9">
    <source>
        <dbReference type="SAM" id="Phobius"/>
    </source>
</evidence>
<dbReference type="SUPFAM" id="SSF53649">
    <property type="entry name" value="Alkaline phosphatase-like"/>
    <property type="match status" value="1"/>
</dbReference>
<evidence type="ECO:0000256" key="8">
    <source>
        <dbReference type="PIRSR" id="PIRSR005091-3"/>
    </source>
</evidence>
<keyword evidence="11" id="KW-0378">Hydrolase</keyword>
<organism evidence="11 12">
    <name type="scientific">Ginsengibacter hankyongi</name>
    <dbReference type="NCBI Taxonomy" id="2607284"/>
    <lineage>
        <taxon>Bacteria</taxon>
        <taxon>Pseudomonadati</taxon>
        <taxon>Bacteroidota</taxon>
        <taxon>Chitinophagia</taxon>
        <taxon>Chitinophagales</taxon>
        <taxon>Chitinophagaceae</taxon>
        <taxon>Ginsengibacter</taxon>
    </lineage>
</organism>
<feature type="binding site" evidence="8">
    <location>
        <position position="511"/>
    </location>
    <ligand>
        <name>Mn(2+)</name>
        <dbReference type="ChEBI" id="CHEBI:29035"/>
    </ligand>
</feature>
<keyword evidence="7" id="KW-0479">Metal-binding</keyword>
<feature type="transmembrane region" description="Helical" evidence="9">
    <location>
        <begin position="14"/>
        <end position="32"/>
    </location>
</feature>
<reference evidence="11 12" key="1">
    <citation type="submission" date="2019-09" db="EMBL/GenBank/DDBJ databases">
        <title>Draft genome sequence of Ginsengibacter sp. BR5-29.</title>
        <authorList>
            <person name="Im W.-T."/>
        </authorList>
    </citation>
    <scope>NUCLEOTIDE SEQUENCE [LARGE SCALE GENOMIC DNA]</scope>
    <source>
        <strain evidence="11 12">BR5-29</strain>
    </source>
</reference>
<dbReference type="Proteomes" id="UP000326903">
    <property type="component" value="Unassembled WGS sequence"/>
</dbReference>
<feature type="active site" evidence="6">
    <location>
        <position position="333"/>
    </location>
</feature>
<comment type="subcellular location">
    <subcellularLocation>
        <location evidence="1">Cell membrane</location>
        <topology evidence="1">Multi-pass membrane protein</topology>
    </subcellularLocation>
</comment>
<evidence type="ECO:0000256" key="7">
    <source>
        <dbReference type="PIRSR" id="PIRSR005091-2"/>
    </source>
</evidence>
<dbReference type="AlphaFoldDB" id="A0A5J5IIU1"/>
<dbReference type="CDD" id="cd16015">
    <property type="entry name" value="LTA_synthase"/>
    <property type="match status" value="1"/>
</dbReference>
<accession>A0A5J5IIU1</accession>
<dbReference type="GO" id="GO:0046872">
    <property type="term" value="F:metal ion binding"/>
    <property type="evidence" value="ECO:0007669"/>
    <property type="project" value="UniProtKB-KW"/>
</dbReference>
<dbReference type="PANTHER" id="PTHR47371:SF3">
    <property type="entry name" value="PHOSPHOGLYCEROL TRANSFERASE I"/>
    <property type="match status" value="1"/>
</dbReference>
<dbReference type="GO" id="GO:0016787">
    <property type="term" value="F:hydrolase activity"/>
    <property type="evidence" value="ECO:0007669"/>
    <property type="project" value="UniProtKB-KW"/>
</dbReference>
<keyword evidence="4 9" id="KW-1133">Transmembrane helix</keyword>
<dbReference type="PIRSF" id="PIRSF005091">
    <property type="entry name" value="Mmb_sulf_HI1246"/>
    <property type="match status" value="1"/>
</dbReference>
<keyword evidence="5 9" id="KW-0472">Membrane</keyword>
<evidence type="ECO:0000259" key="10">
    <source>
        <dbReference type="Pfam" id="PF00884"/>
    </source>
</evidence>
<comment type="caution">
    <text evidence="11">The sequence shown here is derived from an EMBL/GenBank/DDBJ whole genome shotgun (WGS) entry which is preliminary data.</text>
</comment>
<feature type="binding site" evidence="7">
    <location>
        <position position="445"/>
    </location>
    <ligand>
        <name>substrate</name>
    </ligand>
</feature>
<keyword evidence="11" id="KW-0808">Transferase</keyword>
<protein>
    <submittedName>
        <fullName evidence="11">Sulfatase-like hydrolase/transferase</fullName>
    </submittedName>
</protein>
<dbReference type="PANTHER" id="PTHR47371">
    <property type="entry name" value="LIPOTEICHOIC ACID SYNTHASE"/>
    <property type="match status" value="1"/>
</dbReference>
<name>A0A5J5IIU1_9BACT</name>
<feature type="binding site" evidence="8">
    <location>
        <position position="333"/>
    </location>
    <ligand>
        <name>Mn(2+)</name>
        <dbReference type="ChEBI" id="CHEBI:29035"/>
    </ligand>
</feature>
<sequence length="665" mass="76706">MIVKARLMKNVPLTIQWIFVLWLIYVLIFTIFRISTVVLFRPFNITFTSLLPSFWLGFRFDAKWIAMILLPIAVLSVYPKFSPFYSERNKRLWSYYLALTTLFVFFFFGADFGNFSYNHTRINASALNFAEDPVTSSKMLWESYPMVWILSALALTVFLMAKVFKKTHVQTLKRNSELNITYRKRWHALAILFLVWCLYGVFSFTPLKWKDAFVLNDNFKSYVALNPLQNFFTTLRFRKPSFEDAKAKAYFPVIANLLQLDSQSISDKDYAREALPDSKALESRPNIVLVICESFSMYKSSMSGNPLNTTPFFKSMCDSGLFFNRCFTPTFGTARGVFAIITGTPDVQLSEFSTRNPAAINQHTIINNFTDYKKFYFLGGNSNFNNFEGLVKNIDGIQLYQEGSFKEPALNVWGISDKNLFLNAENVFAKQTKPFFAIIQTADNHRPYSIPLEDSDFEKRIVSEDTLVKYGFESLQEFQSFCYTDYCFKKLIEEGKKQSWFNNTIFVFVGDHGVEGESSQMYPEAWTTGRLSDEHVPMLFYSPQLISPQKRNEVVSQIDVLPTLAGMLHMSYSNTTLGRDVLHSKDKMDAAFIIHHDEGNIGVVTDDYYFVKNLRIKKEQLMPLKSNVLSLTATQEDSVKNSLSQLTSAMYETAKWMLVNNKKQN</sequence>